<dbReference type="InterPro" id="IPR011990">
    <property type="entry name" value="TPR-like_helical_dom_sf"/>
</dbReference>
<dbReference type="InterPro" id="IPR041662">
    <property type="entry name" value="SusD-like_2"/>
</dbReference>
<feature type="signal peptide" evidence="1">
    <location>
        <begin position="1"/>
        <end position="18"/>
    </location>
</feature>
<dbReference type="RefSeq" id="WP_090260124.1">
    <property type="nucleotide sequence ID" value="NZ_FOIR01000003.1"/>
</dbReference>
<dbReference type="OrthoDB" id="843771at2"/>
<dbReference type="Gene3D" id="1.25.40.390">
    <property type="match status" value="1"/>
</dbReference>
<dbReference type="PROSITE" id="PS51257">
    <property type="entry name" value="PROKAR_LIPOPROTEIN"/>
    <property type="match status" value="1"/>
</dbReference>
<dbReference type="Pfam" id="PF12771">
    <property type="entry name" value="SusD-like_2"/>
    <property type="match status" value="2"/>
</dbReference>
<feature type="chain" id="PRO_5011721321" evidence="1">
    <location>
        <begin position="19"/>
        <end position="559"/>
    </location>
</feature>
<dbReference type="Proteomes" id="UP000199437">
    <property type="component" value="Unassembled WGS sequence"/>
</dbReference>
<evidence type="ECO:0000313" key="2">
    <source>
        <dbReference type="EMBL" id="SEW38477.1"/>
    </source>
</evidence>
<dbReference type="GeneID" id="99988100"/>
<evidence type="ECO:0000256" key="1">
    <source>
        <dbReference type="SAM" id="SignalP"/>
    </source>
</evidence>
<sequence>MKNIYKSLLVFLLIGAVACTSDFDEINKQPGAITTDEASAKYFLTNVQFVLYGPDRFPYWRGPLIHGDRFAGYFTFGFSGSWWNDGLGYTYNGGYTDATYDWLDGYLGGLDNFLEITAVGGEFENERMNAVGKILKGLYFTKFTDVFGELPYSEAGDPDILTPKFDTQMEIYQGVLAELDEAIATIGSETSTGAGVQDMAENDLIFDGDLQKWKKLANTLKLKIGIRALGAPAANFAETAINEALAGELMETTGEDALLIKDEVISQWTSASYGDVWHNFGGLGSKWHMGEVLINELRDNNDPRLSVFAKPAQGGSMTLRKPVNADEIKAFDLMKETLDDAGVVYNTSETADEVTISFAADQYYVGQPTRLNGIAQDYAAWEMFSTPADEIVNPKNGGPITPEIILTSADAYFLRATAAVKGVSSEDANAMYQAGINSSMERWGVGSGEIADYLANSPMGTLSGSTDEMLEMINTQRWIANYTNGFEGWSIVRKSGYPAALAGGVSDTDIFSMGEINGAYPTRMRYGNSARSTNGTNLDEAIGRQGPDAMDTKLWWAKD</sequence>
<organism evidence="2 3">
    <name type="scientific">Roseivirga pacifica</name>
    <dbReference type="NCBI Taxonomy" id="1267423"/>
    <lineage>
        <taxon>Bacteria</taxon>
        <taxon>Pseudomonadati</taxon>
        <taxon>Bacteroidota</taxon>
        <taxon>Cytophagia</taxon>
        <taxon>Cytophagales</taxon>
        <taxon>Roseivirgaceae</taxon>
        <taxon>Roseivirga</taxon>
    </lineage>
</organism>
<evidence type="ECO:0000313" key="3">
    <source>
        <dbReference type="Proteomes" id="UP000199437"/>
    </source>
</evidence>
<keyword evidence="3" id="KW-1185">Reference proteome</keyword>
<protein>
    <submittedName>
        <fullName evidence="2">Starch-binding associating with outer membrane</fullName>
    </submittedName>
</protein>
<dbReference type="SUPFAM" id="SSF48452">
    <property type="entry name" value="TPR-like"/>
    <property type="match status" value="1"/>
</dbReference>
<accession>A0A1I0RE05</accession>
<reference evidence="3" key="1">
    <citation type="submission" date="2016-10" db="EMBL/GenBank/DDBJ databases">
        <authorList>
            <person name="Varghese N."/>
            <person name="Submissions S."/>
        </authorList>
    </citation>
    <scope>NUCLEOTIDE SEQUENCE [LARGE SCALE GENOMIC DNA]</scope>
    <source>
        <strain evidence="3">CGMCC 1.12402</strain>
    </source>
</reference>
<keyword evidence="1" id="KW-0732">Signal</keyword>
<name>A0A1I0RE05_9BACT</name>
<dbReference type="STRING" id="1267423.SAMN05216290_3424"/>
<proteinExistence type="predicted"/>
<gene>
    <name evidence="2" type="ORF">SAMN05216290_3424</name>
</gene>
<dbReference type="AlphaFoldDB" id="A0A1I0RE05"/>
<dbReference type="EMBL" id="FOIR01000003">
    <property type="protein sequence ID" value="SEW38477.1"/>
    <property type="molecule type" value="Genomic_DNA"/>
</dbReference>